<evidence type="ECO:0000313" key="8">
    <source>
        <dbReference type="Proteomes" id="UP001597476"/>
    </source>
</evidence>
<reference evidence="8" key="1">
    <citation type="journal article" date="2019" name="Int. J. Syst. Evol. Microbiol.">
        <title>The Global Catalogue of Microorganisms (GCM) 10K type strain sequencing project: providing services to taxonomists for standard genome sequencing and annotation.</title>
        <authorList>
            <consortium name="The Broad Institute Genomics Platform"/>
            <consortium name="The Broad Institute Genome Sequencing Center for Infectious Disease"/>
            <person name="Wu L."/>
            <person name="Ma J."/>
        </authorList>
    </citation>
    <scope>NUCLEOTIDE SEQUENCE [LARGE SCALE GENOMIC DNA]</scope>
    <source>
        <strain evidence="8">KCTC 42398</strain>
    </source>
</reference>
<name>A0ABW5TAB8_9FLAO</name>
<protein>
    <submittedName>
        <fullName evidence="7">Peptidoglycan bridge formation glycyltransferase FemA/FemB family protein</fullName>
    </submittedName>
</protein>
<evidence type="ECO:0000313" key="7">
    <source>
        <dbReference type="EMBL" id="MFD2725956.1"/>
    </source>
</evidence>
<evidence type="ECO:0000256" key="5">
    <source>
        <dbReference type="ARBA" id="ARBA00023315"/>
    </source>
</evidence>
<evidence type="ECO:0000256" key="6">
    <source>
        <dbReference type="ARBA" id="ARBA00023316"/>
    </source>
</evidence>
<accession>A0ABW5TAB8</accession>
<keyword evidence="2" id="KW-0808">Transferase</keyword>
<dbReference type="Gene3D" id="3.40.630.30">
    <property type="match status" value="1"/>
</dbReference>
<proteinExistence type="inferred from homology"/>
<keyword evidence="5" id="KW-0012">Acyltransferase</keyword>
<keyword evidence="3" id="KW-0133">Cell shape</keyword>
<gene>
    <name evidence="7" type="ORF">ACFSR8_06995</name>
</gene>
<evidence type="ECO:0000256" key="2">
    <source>
        <dbReference type="ARBA" id="ARBA00022679"/>
    </source>
</evidence>
<evidence type="ECO:0000256" key="1">
    <source>
        <dbReference type="ARBA" id="ARBA00009943"/>
    </source>
</evidence>
<dbReference type="InterPro" id="IPR003447">
    <property type="entry name" value="FEMABX"/>
</dbReference>
<dbReference type="InterPro" id="IPR050644">
    <property type="entry name" value="PG_Glycine_Bridge_Synth"/>
</dbReference>
<dbReference type="Pfam" id="PF02388">
    <property type="entry name" value="FemAB"/>
    <property type="match status" value="1"/>
</dbReference>
<dbReference type="EMBL" id="JBHULY010000013">
    <property type="protein sequence ID" value="MFD2725956.1"/>
    <property type="molecule type" value="Genomic_DNA"/>
</dbReference>
<evidence type="ECO:0000256" key="4">
    <source>
        <dbReference type="ARBA" id="ARBA00022984"/>
    </source>
</evidence>
<comment type="caution">
    <text evidence="7">The sequence shown here is derived from an EMBL/GenBank/DDBJ whole genome shotgun (WGS) entry which is preliminary data.</text>
</comment>
<organism evidence="7 8">
    <name type="scientific">Hyunsoonleella rubra</name>
    <dbReference type="NCBI Taxonomy" id="1737062"/>
    <lineage>
        <taxon>Bacteria</taxon>
        <taxon>Pseudomonadati</taxon>
        <taxon>Bacteroidota</taxon>
        <taxon>Flavobacteriia</taxon>
        <taxon>Flavobacteriales</taxon>
        <taxon>Flavobacteriaceae</taxon>
    </lineage>
</organism>
<dbReference type="InterPro" id="IPR016181">
    <property type="entry name" value="Acyl_CoA_acyltransferase"/>
</dbReference>
<keyword evidence="4" id="KW-0573">Peptidoglycan synthesis</keyword>
<comment type="similarity">
    <text evidence="1">Belongs to the FemABX family.</text>
</comment>
<keyword evidence="8" id="KW-1185">Reference proteome</keyword>
<dbReference type="PANTHER" id="PTHR36174">
    <property type="entry name" value="LIPID II:GLYCINE GLYCYLTRANSFERASE"/>
    <property type="match status" value="1"/>
</dbReference>
<dbReference type="PANTHER" id="PTHR36174:SF1">
    <property type="entry name" value="LIPID II:GLYCINE GLYCYLTRANSFERASE"/>
    <property type="match status" value="1"/>
</dbReference>
<sequence length="329" mass="38500">MDSVDDYDVYHTYDYHQIAKESSDSAVLIKYEQDAVLIGLPLLIRKINGTAYFDATSVYGYSGPISNRIPLNFNPINFQKRLRRFFVENNIISVFVRLHPFMPFQNIILYGFGDLSYLGRVVNINLTLSLEKQRRLYQRRLKTYVNKAKRLLKLKYAQTDEDHQIFKQLYYQNMDRLNAKSIYYFDDDYFKNLRSAKDFKTEILLAVEEASGEVIAGAMFIKTKSTVQYHLSGSSNEHLHLNGTKFLIDQMRVKAHEDGYFNFNLGGGLGADENNSLFKFKSSFSDEFHPFFVWKLITRKGAYKNICKRNNITNTDSDFFPLYRLKEHV</sequence>
<dbReference type="RefSeq" id="WP_380290434.1">
    <property type="nucleotide sequence ID" value="NZ_JBHULY010000013.1"/>
</dbReference>
<keyword evidence="6" id="KW-0961">Cell wall biogenesis/degradation</keyword>
<evidence type="ECO:0000256" key="3">
    <source>
        <dbReference type="ARBA" id="ARBA00022960"/>
    </source>
</evidence>
<dbReference type="Proteomes" id="UP001597476">
    <property type="component" value="Unassembled WGS sequence"/>
</dbReference>
<dbReference type="SUPFAM" id="SSF55729">
    <property type="entry name" value="Acyl-CoA N-acyltransferases (Nat)"/>
    <property type="match status" value="1"/>
</dbReference>